<dbReference type="PANTHER" id="PTHR10972">
    <property type="entry name" value="OXYSTEROL-BINDING PROTEIN-RELATED"/>
    <property type="match status" value="1"/>
</dbReference>
<dbReference type="InterPro" id="IPR000648">
    <property type="entry name" value="Oxysterol-bd"/>
</dbReference>
<feature type="compositionally biased region" description="Low complexity" evidence="1">
    <location>
        <begin position="75"/>
        <end position="89"/>
    </location>
</feature>
<dbReference type="STRING" id="407821.A0A087UGS4"/>
<dbReference type="InterPro" id="IPR037239">
    <property type="entry name" value="OSBP_sf"/>
</dbReference>
<dbReference type="EMBL" id="KK119727">
    <property type="protein sequence ID" value="KFM76563.1"/>
    <property type="molecule type" value="Genomic_DNA"/>
</dbReference>
<dbReference type="GO" id="GO:0032934">
    <property type="term" value="F:sterol binding"/>
    <property type="evidence" value="ECO:0007669"/>
    <property type="project" value="TreeGrafter"/>
</dbReference>
<dbReference type="GO" id="GO:0005829">
    <property type="term" value="C:cytosol"/>
    <property type="evidence" value="ECO:0007669"/>
    <property type="project" value="TreeGrafter"/>
</dbReference>
<dbReference type="OrthoDB" id="6537949at2759"/>
<feature type="region of interest" description="Disordered" evidence="1">
    <location>
        <begin position="135"/>
        <end position="158"/>
    </location>
</feature>
<dbReference type="SUPFAM" id="SSF144000">
    <property type="entry name" value="Oxysterol-binding protein-like"/>
    <property type="match status" value="1"/>
</dbReference>
<feature type="region of interest" description="Disordered" evidence="1">
    <location>
        <begin position="1"/>
        <end position="100"/>
    </location>
</feature>
<name>A0A087UGS4_STEMI</name>
<dbReference type="GO" id="GO:0097038">
    <property type="term" value="C:perinuclear endoplasmic reticulum"/>
    <property type="evidence" value="ECO:0007669"/>
    <property type="project" value="TreeGrafter"/>
</dbReference>
<keyword evidence="3" id="KW-1185">Reference proteome</keyword>
<proteinExistence type="predicted"/>
<dbReference type="GO" id="GO:0005886">
    <property type="term" value="C:plasma membrane"/>
    <property type="evidence" value="ECO:0007669"/>
    <property type="project" value="TreeGrafter"/>
</dbReference>
<dbReference type="Pfam" id="PF01237">
    <property type="entry name" value="Oxysterol_BP"/>
    <property type="match status" value="1"/>
</dbReference>
<dbReference type="Proteomes" id="UP000054359">
    <property type="component" value="Unassembled WGS sequence"/>
</dbReference>
<dbReference type="AlphaFoldDB" id="A0A087UGS4"/>
<protein>
    <submittedName>
        <fullName evidence="2">Oxysterol-binding protein-related protein 1</fullName>
    </submittedName>
</protein>
<feature type="non-terminal residue" evidence="2">
    <location>
        <position position="158"/>
    </location>
</feature>
<feature type="compositionally biased region" description="Basic and acidic residues" evidence="1">
    <location>
        <begin position="146"/>
        <end position="158"/>
    </location>
</feature>
<gene>
    <name evidence="2" type="ORF">X975_15810</name>
</gene>
<sequence>MKTESGSKHKHNSEGGADESNHDTPTKKISNKLNILTRSFTGGGSSRGATSPEPPVSPHDPPEALDDNNGTIPKSDSSSSLDIPNSSILWQVQPRPEGSSKYYNFTSFAMALNEINNELKKTLPKTDCRFRPDIRKLEEGDTEGAAAEKNRLEEKQRE</sequence>
<evidence type="ECO:0000256" key="1">
    <source>
        <dbReference type="SAM" id="MobiDB-lite"/>
    </source>
</evidence>
<reference evidence="2 3" key="1">
    <citation type="submission" date="2013-11" db="EMBL/GenBank/DDBJ databases">
        <title>Genome sequencing of Stegodyphus mimosarum.</title>
        <authorList>
            <person name="Bechsgaard J."/>
        </authorList>
    </citation>
    <scope>NUCLEOTIDE SEQUENCE [LARGE SCALE GENOMIC DNA]</scope>
</reference>
<accession>A0A087UGS4</accession>
<evidence type="ECO:0000313" key="3">
    <source>
        <dbReference type="Proteomes" id="UP000054359"/>
    </source>
</evidence>
<organism evidence="2 3">
    <name type="scientific">Stegodyphus mimosarum</name>
    <name type="common">African social velvet spider</name>
    <dbReference type="NCBI Taxonomy" id="407821"/>
    <lineage>
        <taxon>Eukaryota</taxon>
        <taxon>Metazoa</taxon>
        <taxon>Ecdysozoa</taxon>
        <taxon>Arthropoda</taxon>
        <taxon>Chelicerata</taxon>
        <taxon>Arachnida</taxon>
        <taxon>Araneae</taxon>
        <taxon>Araneomorphae</taxon>
        <taxon>Entelegynae</taxon>
        <taxon>Eresoidea</taxon>
        <taxon>Eresidae</taxon>
        <taxon>Stegodyphus</taxon>
    </lineage>
</organism>
<feature type="compositionally biased region" description="Polar residues" evidence="1">
    <location>
        <begin position="27"/>
        <end position="36"/>
    </location>
</feature>
<dbReference type="PANTHER" id="PTHR10972:SF209">
    <property type="entry name" value="OXYSTEROL-BINDING PROTEIN"/>
    <property type="match status" value="1"/>
</dbReference>
<evidence type="ECO:0000313" key="2">
    <source>
        <dbReference type="EMBL" id="KFM76563.1"/>
    </source>
</evidence>